<keyword evidence="4 10" id="KW-0813">Transport</keyword>
<dbReference type="InterPro" id="IPR013041">
    <property type="entry name" value="Clathrin_app_Ig-like_sf"/>
</dbReference>
<dbReference type="PANTHER" id="PTHR22780">
    <property type="entry name" value="ADAPTIN, ALPHA/GAMMA/EPSILON"/>
    <property type="match status" value="1"/>
</dbReference>
<comment type="subcellular location">
    <subcellularLocation>
        <location evidence="1">Cytoplasmic vesicle membrane</location>
    </subcellularLocation>
    <subcellularLocation>
        <location evidence="9">Endomembrane system</location>
        <topology evidence="9">Peripheral membrane protein</topology>
        <orientation evidence="9">Cytoplasmic side</orientation>
    </subcellularLocation>
    <subcellularLocation>
        <location evidence="2">Golgi apparatus</location>
    </subcellularLocation>
</comment>
<evidence type="ECO:0000256" key="9">
    <source>
        <dbReference type="ARBA" id="ARBA00029433"/>
    </source>
</evidence>
<keyword evidence="8 10" id="KW-0968">Cytoplasmic vesicle</keyword>
<keyword evidence="6 10" id="KW-0333">Golgi apparatus</keyword>
<dbReference type="SUPFAM" id="SSF49348">
    <property type="entry name" value="Clathrin adaptor appendage domain"/>
    <property type="match status" value="1"/>
</dbReference>
<reference evidence="12" key="1">
    <citation type="submission" date="2014-07" db="EMBL/GenBank/DDBJ databases">
        <authorList>
            <person name="Martin A.A"/>
            <person name="De Silva N."/>
        </authorList>
    </citation>
    <scope>NUCLEOTIDE SEQUENCE</scope>
</reference>
<dbReference type="SUPFAM" id="SSF48371">
    <property type="entry name" value="ARM repeat"/>
    <property type="match status" value="1"/>
</dbReference>
<dbReference type="GO" id="GO:0030121">
    <property type="term" value="C:AP-1 adaptor complex"/>
    <property type="evidence" value="ECO:0007669"/>
    <property type="project" value="InterPro"/>
</dbReference>
<dbReference type="InterPro" id="IPR008152">
    <property type="entry name" value="Clathrin_a/b/g-adaptin_app_Ig"/>
</dbReference>
<dbReference type="STRING" id="75913.A0A0K0FGM7"/>
<sequence>MANVVEKTREKLDKVKTRLGRTLGTPMRLRDLIRLIRTARTAAEERSLVDRESANIREALRDNDNHWKGRNVAKLLYIYILGYPAHFGQMECMKMLAMPRFTDKRIGYLGAMLLLDERSEIHLLVTNSIKIDLTNSNQYITGLALCTMGSVGSSEMCRNLATEVEKLLKSSSAYTKKKAALCAYRVIKKAPELLEIFIPAASQLLHEKSHGVLISGITLITEMCEISPDVRNHFRKSVPTLVSLLRSLLSNRYSPEHDINGIADPFLQVKILKLLRVLGKDDAKASDAMSDVLAQVSTNTDSSKNVGNAIQYETVLTIMDVKSDNGLRVLAINTLGRFLLNADKNIRYVALNTLLRAVDIDNQAIQRHRPTIVECLKDPDVSIQKRAMELCFVLINKQNITQIAQEILNFIEKADPEFKAECASKMYVATERFSPNFAWHINTMISVLKIAGNYVPDEIVSCMIQLISSQNELQSFAALNLFHAANEESSIKCQPLLQVAFWCIGEFGDLLLSAVDDNGDGVSPEDVINLFERILPSNLIKNSTKGYGLVALAKLAIRFEAYEERIKGLISIYTSHMNVELQQRAVELANVLSRRDLKNGTLERMPTITYNSLNAAAVPIESDDREDIYVSQNGGSDEVNLLGFDLTSDSIPQPKVTVETSSVQKDLLDLLGDGLPQVSTQPTISNNNMLLDLLGDTSNKATTPQNGLDLSFVSSESSAKIVINQSGMEIQMIVDQKFGDFALLRFIATNNTPLPAKNVLFQVAATKAFKIEIMPPSGNELAECGEETITQMLKVVKIPNAPMMPLKLRLKFEYILRGESKILQTDISDFGDIGL</sequence>
<comment type="similarity">
    <text evidence="3 10">Belongs to the adaptor complexes large subunit family.</text>
</comment>
<dbReference type="Proteomes" id="UP000035680">
    <property type="component" value="Unassembled WGS sequence"/>
</dbReference>
<organism evidence="12 13">
    <name type="scientific">Strongyloides venezuelensis</name>
    <name type="common">Threadworm</name>
    <dbReference type="NCBI Taxonomy" id="75913"/>
    <lineage>
        <taxon>Eukaryota</taxon>
        <taxon>Metazoa</taxon>
        <taxon>Ecdysozoa</taxon>
        <taxon>Nematoda</taxon>
        <taxon>Chromadorea</taxon>
        <taxon>Rhabditida</taxon>
        <taxon>Tylenchina</taxon>
        <taxon>Panagrolaimomorpha</taxon>
        <taxon>Strongyloidoidea</taxon>
        <taxon>Strongyloididae</taxon>
        <taxon>Strongyloides</taxon>
    </lineage>
</organism>
<evidence type="ECO:0000256" key="10">
    <source>
        <dbReference type="PIRNR" id="PIRNR037094"/>
    </source>
</evidence>
<evidence type="ECO:0000313" key="13">
    <source>
        <dbReference type="WBParaSite" id="SVE_0803200.1"/>
    </source>
</evidence>
<dbReference type="SMART" id="SM00809">
    <property type="entry name" value="Alpha_adaptinC2"/>
    <property type="match status" value="1"/>
</dbReference>
<evidence type="ECO:0000313" key="12">
    <source>
        <dbReference type="Proteomes" id="UP000035680"/>
    </source>
</evidence>
<keyword evidence="5 10" id="KW-0653">Protein transport</keyword>
<evidence type="ECO:0000256" key="1">
    <source>
        <dbReference type="ARBA" id="ARBA00004156"/>
    </source>
</evidence>
<dbReference type="Gene3D" id="2.60.40.1230">
    <property type="match status" value="1"/>
</dbReference>
<dbReference type="InterPro" id="IPR016024">
    <property type="entry name" value="ARM-type_fold"/>
</dbReference>
<evidence type="ECO:0000256" key="7">
    <source>
        <dbReference type="ARBA" id="ARBA00023136"/>
    </source>
</evidence>
<dbReference type="GO" id="GO:0006886">
    <property type="term" value="P:intracellular protein transport"/>
    <property type="evidence" value="ECO:0007669"/>
    <property type="project" value="UniProtKB-UniRule"/>
</dbReference>
<dbReference type="PROSITE" id="PS50180">
    <property type="entry name" value="GAE"/>
    <property type="match status" value="1"/>
</dbReference>
<feature type="domain" description="GAE" evidence="11">
    <location>
        <begin position="715"/>
        <end position="831"/>
    </location>
</feature>
<evidence type="ECO:0000259" key="11">
    <source>
        <dbReference type="PROSITE" id="PS50180"/>
    </source>
</evidence>
<dbReference type="FunFam" id="1.25.10.10:FF:000030">
    <property type="entry name" value="AP-1 complex subunit gamma"/>
    <property type="match status" value="1"/>
</dbReference>
<dbReference type="InterPro" id="IPR002553">
    <property type="entry name" value="Clathrin/coatomer_adapt-like_N"/>
</dbReference>
<dbReference type="InterPro" id="IPR017107">
    <property type="entry name" value="AP1_complex_gsu"/>
</dbReference>
<dbReference type="InterPro" id="IPR008153">
    <property type="entry name" value="GAE_dom"/>
</dbReference>
<dbReference type="WBParaSite" id="SVE_0803200.1">
    <property type="protein sequence ID" value="SVE_0803200.1"/>
    <property type="gene ID" value="SVE_0803200"/>
</dbReference>
<evidence type="ECO:0000256" key="2">
    <source>
        <dbReference type="ARBA" id="ARBA00004555"/>
    </source>
</evidence>
<evidence type="ECO:0000256" key="4">
    <source>
        <dbReference type="ARBA" id="ARBA00022448"/>
    </source>
</evidence>
<keyword evidence="12" id="KW-1185">Reference proteome</keyword>
<evidence type="ECO:0000256" key="5">
    <source>
        <dbReference type="ARBA" id="ARBA00022927"/>
    </source>
</evidence>
<evidence type="ECO:0000256" key="6">
    <source>
        <dbReference type="ARBA" id="ARBA00023034"/>
    </source>
</evidence>
<name>A0A0K0FGM7_STRVS</name>
<proteinExistence type="inferred from homology"/>
<dbReference type="InterPro" id="IPR011989">
    <property type="entry name" value="ARM-like"/>
</dbReference>
<accession>A0A0K0FGM7</accession>
<dbReference type="InterPro" id="IPR050840">
    <property type="entry name" value="Adaptor_Complx_Large_Subunit"/>
</dbReference>
<dbReference type="AlphaFoldDB" id="A0A0K0FGM7"/>
<protein>
    <recommendedName>
        <fullName evidence="10">AP-1 complex subunit gamma</fullName>
    </recommendedName>
</protein>
<evidence type="ECO:0000256" key="3">
    <source>
        <dbReference type="ARBA" id="ARBA00006613"/>
    </source>
</evidence>
<dbReference type="Gene3D" id="1.25.10.10">
    <property type="entry name" value="Leucine-rich Repeat Variant"/>
    <property type="match status" value="1"/>
</dbReference>
<reference evidence="13" key="2">
    <citation type="submission" date="2015-08" db="UniProtKB">
        <authorList>
            <consortium name="WormBaseParasite"/>
        </authorList>
    </citation>
    <scope>IDENTIFICATION</scope>
</reference>
<dbReference type="GO" id="GO:0016192">
    <property type="term" value="P:vesicle-mediated transport"/>
    <property type="evidence" value="ECO:0007669"/>
    <property type="project" value="InterPro"/>
</dbReference>
<evidence type="ECO:0000256" key="8">
    <source>
        <dbReference type="ARBA" id="ARBA00023329"/>
    </source>
</evidence>
<dbReference type="Pfam" id="PF02883">
    <property type="entry name" value="Alpha_adaptinC2"/>
    <property type="match status" value="1"/>
</dbReference>
<dbReference type="PIRSF" id="PIRSF037094">
    <property type="entry name" value="AP1_complex_gamma"/>
    <property type="match status" value="1"/>
</dbReference>
<keyword evidence="7 10" id="KW-0472">Membrane</keyword>
<dbReference type="Pfam" id="PF01602">
    <property type="entry name" value="Adaptin_N"/>
    <property type="match status" value="1"/>
</dbReference>